<dbReference type="Pfam" id="PF02719">
    <property type="entry name" value="Polysacc_synt_2"/>
    <property type="match status" value="1"/>
</dbReference>
<name>A0A1G5QIZ6_9GAMM</name>
<evidence type="ECO:0000313" key="4">
    <source>
        <dbReference type="EMBL" id="SCZ61566.1"/>
    </source>
</evidence>
<gene>
    <name evidence="4" type="ORF">SAMN03097708_02156</name>
</gene>
<evidence type="ECO:0000256" key="1">
    <source>
        <dbReference type="ARBA" id="ARBA00007430"/>
    </source>
</evidence>
<dbReference type="InterPro" id="IPR051203">
    <property type="entry name" value="Polysaccharide_Synthase-Rel"/>
</dbReference>
<feature type="transmembrane region" description="Helical" evidence="2">
    <location>
        <begin position="49"/>
        <end position="67"/>
    </location>
</feature>
<dbReference type="PANTHER" id="PTHR43318:SF1">
    <property type="entry name" value="POLYSACCHARIDE BIOSYNTHESIS PROTEIN EPSC-RELATED"/>
    <property type="match status" value="1"/>
</dbReference>
<dbReference type="Pfam" id="PF13727">
    <property type="entry name" value="CoA_binding_3"/>
    <property type="match status" value="1"/>
</dbReference>
<evidence type="ECO:0000256" key="2">
    <source>
        <dbReference type="SAM" id="Phobius"/>
    </source>
</evidence>
<keyword evidence="2" id="KW-0472">Membrane</keyword>
<dbReference type="Proteomes" id="UP000199648">
    <property type="component" value="Unassembled WGS sequence"/>
</dbReference>
<dbReference type="CDD" id="cd05237">
    <property type="entry name" value="UDP_invert_4-6DH_SDR_e"/>
    <property type="match status" value="1"/>
</dbReference>
<dbReference type="SUPFAM" id="SSF51735">
    <property type="entry name" value="NAD(P)-binding Rossmann-fold domains"/>
    <property type="match status" value="1"/>
</dbReference>
<feature type="domain" description="Polysaccharide biosynthesis protein CapD-like" evidence="3">
    <location>
        <begin position="280"/>
        <end position="577"/>
    </location>
</feature>
<reference evidence="4 5" key="1">
    <citation type="submission" date="2016-10" db="EMBL/GenBank/DDBJ databases">
        <authorList>
            <person name="de Groot N.N."/>
        </authorList>
    </citation>
    <scope>NUCLEOTIDE SEQUENCE [LARGE SCALE GENOMIC DNA]</scope>
    <source>
        <strain evidence="4 5">HLD2</strain>
    </source>
</reference>
<feature type="transmembrane region" description="Helical" evidence="2">
    <location>
        <begin position="12"/>
        <end position="34"/>
    </location>
</feature>
<evidence type="ECO:0000259" key="3">
    <source>
        <dbReference type="Pfam" id="PF02719"/>
    </source>
</evidence>
<dbReference type="RefSeq" id="WP_092996650.1">
    <property type="nucleotide sequence ID" value="NZ_FMWD01000006.1"/>
</dbReference>
<feature type="transmembrane region" description="Helical" evidence="2">
    <location>
        <begin position="79"/>
        <end position="101"/>
    </location>
</feature>
<dbReference type="SUPFAM" id="SSF53335">
    <property type="entry name" value="S-adenosyl-L-methionine-dependent methyltransferases"/>
    <property type="match status" value="1"/>
</dbReference>
<keyword evidence="5" id="KW-1185">Reference proteome</keyword>
<accession>A0A1G5QIZ6</accession>
<dbReference type="EMBL" id="FMWD01000006">
    <property type="protein sequence ID" value="SCZ61566.1"/>
    <property type="molecule type" value="Genomic_DNA"/>
</dbReference>
<dbReference type="InterPro" id="IPR003869">
    <property type="entry name" value="Polysac_CapD-like"/>
</dbReference>
<dbReference type="PANTHER" id="PTHR43318">
    <property type="entry name" value="UDP-N-ACETYLGLUCOSAMINE 4,6-DEHYDRATASE"/>
    <property type="match status" value="1"/>
</dbReference>
<dbReference type="STRING" id="415747.SAMN03097708_02156"/>
<evidence type="ECO:0000313" key="5">
    <source>
        <dbReference type="Proteomes" id="UP000199648"/>
    </source>
</evidence>
<dbReference type="Gene3D" id="3.40.50.720">
    <property type="entry name" value="NAD(P)-binding Rossmann-like Domain"/>
    <property type="match status" value="2"/>
</dbReference>
<dbReference type="InterPro" id="IPR029063">
    <property type="entry name" value="SAM-dependent_MTases_sf"/>
</dbReference>
<keyword evidence="2" id="KW-0812">Transmembrane</keyword>
<sequence>MKLPQTLARSAGRAPLLIVDMWLIPVLLWCAFALRSGTLPPDLTDDRKWLLLFSVVASVVPFIRLGLYRAVTRYIGQEAAFVIIQGVTTAALLLFGLAWLFQLEADPAVFIIFWAIVLIYVGGSRFAIRAYYRHRAARRAKAVGIYGAGDAGRQLAAAINSGNQCHVRAFFDDDPSLDGVIIDGTPVFNTHDIQHVVQQRGLHEIFLALPSASRHQRQQALRRVEFLPVRIRTVPHLGELVVGLARVDELRDIDLEDLLERAPVEAKMALLTSSANKKNVMVTGAGGTIGSELCRKIIDLNPVRVVLYEMSEYALYAIEKELREANKYAKTTIAIHPVLSSVRDSQRVAAVMAEYGIDLVFHAAAYKHVPMLEENIAEGVLNNVIGTWNVAEAAVAAQAATFVLVSTDKAVRPTNLMGATKRMSELVVQAIQERERQGESKTDLCIVRFGNVLGSSGSVVPHFKEQIRRGGPITVTHPEVIRYFMTVPEAAQLVLQASAMSRGGDVFLLDMGAPVKIHDLAKKMIHLMGFIEKTDNNQSGDIAIEFTGLRPGEKLYEELLVDSEAYATEHPKIMRAQEGGVAWNEIEEPLHDLWRAADENRIEEVIEILKACVPEYTPGEGVCSQCSAEQEYTGGLDRSFAAGNGIE</sequence>
<protein>
    <submittedName>
        <fullName evidence="4">NDP-sugar epimerase, includes UDP-GlcNAc-inverting 4,6-dehydratase FlaA1 and capsular polysaccharide biosynthesis protein EpsC</fullName>
    </submittedName>
</protein>
<comment type="similarity">
    <text evidence="1">Belongs to the polysaccharide synthase family.</text>
</comment>
<proteinExistence type="inferred from homology"/>
<feature type="transmembrane region" description="Helical" evidence="2">
    <location>
        <begin position="107"/>
        <end position="128"/>
    </location>
</feature>
<dbReference type="InterPro" id="IPR036291">
    <property type="entry name" value="NAD(P)-bd_dom_sf"/>
</dbReference>
<dbReference type="OrthoDB" id="9803111at2"/>
<organism evidence="4 5">
    <name type="scientific">Thiohalomonas denitrificans</name>
    <dbReference type="NCBI Taxonomy" id="415747"/>
    <lineage>
        <taxon>Bacteria</taxon>
        <taxon>Pseudomonadati</taxon>
        <taxon>Pseudomonadota</taxon>
        <taxon>Gammaproteobacteria</taxon>
        <taxon>Thiohalomonadales</taxon>
        <taxon>Thiohalomonadaceae</taxon>
        <taxon>Thiohalomonas</taxon>
    </lineage>
</organism>
<dbReference type="AlphaFoldDB" id="A0A1G5QIZ6"/>
<keyword evidence="2" id="KW-1133">Transmembrane helix</keyword>